<dbReference type="AlphaFoldDB" id="A0A1H3IHE6"/>
<evidence type="ECO:0000313" key="1">
    <source>
        <dbReference type="EMBL" id="SDY27072.1"/>
    </source>
</evidence>
<accession>A0A1H3IHE6</accession>
<dbReference type="Pfam" id="PF14384">
    <property type="entry name" value="BrnA_antitoxin"/>
    <property type="match status" value="1"/>
</dbReference>
<dbReference type="EMBL" id="FNPE01000003">
    <property type="protein sequence ID" value="SDY27072.1"/>
    <property type="molecule type" value="Genomic_DNA"/>
</dbReference>
<name>A0A1H3IHE6_9BURK</name>
<dbReference type="RefSeq" id="WP_052155364.1">
    <property type="nucleotide sequence ID" value="NZ_CP141274.1"/>
</dbReference>
<evidence type="ECO:0000313" key="2">
    <source>
        <dbReference type="Proteomes" id="UP000183417"/>
    </source>
</evidence>
<gene>
    <name evidence="1" type="ORF">SAMN05421547_103326</name>
</gene>
<organism evidence="1 2">
    <name type="scientific">Delftia lacustris</name>
    <dbReference type="NCBI Taxonomy" id="558537"/>
    <lineage>
        <taxon>Bacteria</taxon>
        <taxon>Pseudomonadati</taxon>
        <taxon>Pseudomonadota</taxon>
        <taxon>Betaproteobacteria</taxon>
        <taxon>Burkholderiales</taxon>
        <taxon>Comamonadaceae</taxon>
        <taxon>Delftia</taxon>
    </lineage>
</organism>
<proteinExistence type="predicted"/>
<dbReference type="InterPro" id="IPR025528">
    <property type="entry name" value="BrnA_antitoxin"/>
</dbReference>
<reference evidence="1 2" key="1">
    <citation type="submission" date="2016-10" db="EMBL/GenBank/DDBJ databases">
        <authorList>
            <person name="de Groot N.N."/>
        </authorList>
    </citation>
    <scope>NUCLEOTIDE SEQUENCE [LARGE SCALE GENOMIC DNA]</scope>
    <source>
        <strain evidence="1 2">LMG 24775</strain>
    </source>
</reference>
<protein>
    <submittedName>
        <fullName evidence="1">BrnA antitoxin of type II toxin-antitoxin system</fullName>
    </submittedName>
</protein>
<sequence length="112" mass="12087">MVKSLKALQAMDTEKLAQAIEADAGEAVPGLRQALQEAKAGQFAAVHTPEQIAARKRGRPQGSVKADAKIATNIRFDPDVLQALKATGQGWQTRVNELLRADIESGRLKRSL</sequence>
<dbReference type="Proteomes" id="UP000183417">
    <property type="component" value="Unassembled WGS sequence"/>
</dbReference>
<dbReference type="GeneID" id="94689563"/>